<organism evidence="2 3">
    <name type="scientific">Flammeovirga kamogawensis</name>
    <dbReference type="NCBI Taxonomy" id="373891"/>
    <lineage>
        <taxon>Bacteria</taxon>
        <taxon>Pseudomonadati</taxon>
        <taxon>Bacteroidota</taxon>
        <taxon>Cytophagia</taxon>
        <taxon>Cytophagales</taxon>
        <taxon>Flammeovirgaceae</taxon>
        <taxon>Flammeovirga</taxon>
    </lineage>
</organism>
<dbReference type="Proteomes" id="UP000682802">
    <property type="component" value="Chromosome 2"/>
</dbReference>
<evidence type="ECO:0000256" key="1">
    <source>
        <dbReference type="SAM" id="Phobius"/>
    </source>
</evidence>
<keyword evidence="1" id="KW-1133">Transmembrane helix</keyword>
<dbReference type="EMBL" id="CP076129">
    <property type="protein sequence ID" value="QWG09918.1"/>
    <property type="molecule type" value="Genomic_DNA"/>
</dbReference>
<keyword evidence="3" id="KW-1185">Reference proteome</keyword>
<name>A0ABX8H2I9_9BACT</name>
<protein>
    <submittedName>
        <fullName evidence="2">Uncharacterized protein</fullName>
    </submittedName>
</protein>
<accession>A0ABX8H2I9</accession>
<proteinExistence type="predicted"/>
<gene>
    <name evidence="2" type="ORF">KM029_19750</name>
</gene>
<evidence type="ECO:0000313" key="2">
    <source>
        <dbReference type="EMBL" id="QWG09918.1"/>
    </source>
</evidence>
<evidence type="ECO:0000313" key="3">
    <source>
        <dbReference type="Proteomes" id="UP000682802"/>
    </source>
</evidence>
<keyword evidence="1" id="KW-0812">Transmembrane</keyword>
<keyword evidence="1" id="KW-0472">Membrane</keyword>
<feature type="transmembrane region" description="Helical" evidence="1">
    <location>
        <begin position="38"/>
        <end position="60"/>
    </location>
</feature>
<sequence>MNKRIKLTNDNLTIKILFWTFTLPIILSFLSFYISNNIIVSIVIGIFSFFGILLISINLISTNSKKIFFEVTDTEILYKEEKVISISEIDLLDYKFQVSSRYNKTFKYLIITSKNGEFYRLDLSNTSSDISDIINVIKSKMN</sequence>
<dbReference type="RefSeq" id="WP_144076576.1">
    <property type="nucleotide sequence ID" value="NZ_CP076129.1"/>
</dbReference>
<feature type="transmembrane region" description="Helical" evidence="1">
    <location>
        <begin position="12"/>
        <end position="32"/>
    </location>
</feature>
<reference evidence="2 3" key="1">
    <citation type="submission" date="2021-05" db="EMBL/GenBank/DDBJ databases">
        <title>Comparative genomic studies on the polysaccharide-degrading batcterial strains of the Flammeovirga genus.</title>
        <authorList>
            <person name="Zewei F."/>
            <person name="Zheng Z."/>
            <person name="Yu L."/>
            <person name="Ruyue G."/>
            <person name="Yanhong M."/>
            <person name="Yuanyuan C."/>
            <person name="Jingyan G."/>
            <person name="Wenjun H."/>
        </authorList>
    </citation>
    <scope>NUCLEOTIDE SEQUENCE [LARGE SCALE GENOMIC DNA]</scope>
    <source>
        <strain evidence="2 3">YS10</strain>
    </source>
</reference>